<accession>G0W7T3</accession>
<dbReference type="Proteomes" id="UP000000689">
    <property type="component" value="Chromosome 3"/>
</dbReference>
<evidence type="ECO:0000256" key="2">
    <source>
        <dbReference type="ARBA" id="ARBA00023015"/>
    </source>
</evidence>
<feature type="compositionally biased region" description="Polar residues" evidence="6">
    <location>
        <begin position="251"/>
        <end position="260"/>
    </location>
</feature>
<dbReference type="PANTHER" id="PTHR47427">
    <property type="entry name" value="PROTEIN STE12"/>
    <property type="match status" value="1"/>
</dbReference>
<dbReference type="Pfam" id="PF02200">
    <property type="entry name" value="STE"/>
    <property type="match status" value="1"/>
</dbReference>
<dbReference type="GO" id="GO:1990527">
    <property type="term" value="C:Tec1p-Ste12p-Dig1p complex"/>
    <property type="evidence" value="ECO:0007669"/>
    <property type="project" value="TreeGrafter"/>
</dbReference>
<name>G0W7T3_NAUDC</name>
<sequence>MISGLYHVSFGIISIMLQELILLNVAFIECKNLVEKLFKREKFEEGIFSDLRNLKCGIDAILEQPKSAFLQFLFKNICLKTQKKQKVFFWFSVPHDKLFADALERDLKRETLRQKSTTRSVMEPALSFNFNLLSDKTLYEQLIEYMDSQRRQPTSTNDTISDNNNNKNDRHNNYFPPHITMEGHHPSIYKTQTQSMTSLNDIIPLPLNDHNNEPLDNGISNIPPSSVTRSNEMISQPMNIPIPHDKDENGNNKSGTSSEDINIHLFDDVDDGDDGDDDDNNNEGEQKDVATNDEGVILHNDDEAFPLDYFPISVEYPNEVVEPFIDPFQQHQQQQRQIQHGIMSPNSATTSRSQQLPLMVQPSSFNYSNQDSLPPSSVFMNDLQQPQSASYLSTLVSPTLGSLSATRPHFMTNGEYYESLQNQQPLQLNTDEVTTIDEHLNNQEQEKNSDNNSKRLPYASDQQLYQQQQMAMYQMQPYANPYYPSIPARSITNTTVQEFPNKYLEPNGISTFGSYEFSPIQENFNTGFPLPQDHSVWGFVPQQAMQPPKSATLAHNQQFLPQQSSTTASGQIPPQLSFAYRTTPTTTIMNTQIATKPTDHQEVVELSKSRKSPYTSVKILQKLGKSNISLSSPTIPTFVSMKHNGRINKPLHIKPSSYQKQLSKISRHASNLSDKRELDKDASNHEGSADDDDDDDDNDENNDANDEFHKIVGDGSTGNNF</sequence>
<dbReference type="InterPro" id="IPR052127">
    <property type="entry name" value="STE12_transcription_factor"/>
</dbReference>
<feature type="region of interest" description="Disordered" evidence="6">
    <location>
        <begin position="208"/>
        <end position="295"/>
    </location>
</feature>
<dbReference type="GO" id="GO:0003700">
    <property type="term" value="F:DNA-binding transcription factor activity"/>
    <property type="evidence" value="ECO:0007669"/>
    <property type="project" value="InterPro"/>
</dbReference>
<dbReference type="EMBL" id="HE580269">
    <property type="protein sequence ID" value="CCD23844.1"/>
    <property type="molecule type" value="Genomic_DNA"/>
</dbReference>
<feature type="compositionally biased region" description="Low complexity" evidence="6">
    <location>
        <begin position="157"/>
        <end position="166"/>
    </location>
</feature>
<evidence type="ECO:0000313" key="7">
    <source>
        <dbReference type="EMBL" id="CCD23844.1"/>
    </source>
</evidence>
<evidence type="ECO:0000256" key="5">
    <source>
        <dbReference type="ARBA" id="ARBA00024345"/>
    </source>
</evidence>
<keyword evidence="8" id="KW-1185">Reference proteome</keyword>
<evidence type="ECO:0000256" key="3">
    <source>
        <dbReference type="ARBA" id="ARBA00023163"/>
    </source>
</evidence>
<dbReference type="RefSeq" id="XP_003669087.1">
    <property type="nucleotide sequence ID" value="XM_003669039.1"/>
</dbReference>
<keyword evidence="2" id="KW-0805">Transcription regulation</keyword>
<feature type="compositionally biased region" description="Polar residues" evidence="6">
    <location>
        <begin position="218"/>
        <end position="238"/>
    </location>
</feature>
<feature type="compositionally biased region" description="Acidic residues" evidence="6">
    <location>
        <begin position="268"/>
        <end position="282"/>
    </location>
</feature>
<evidence type="ECO:0000256" key="1">
    <source>
        <dbReference type="ARBA" id="ARBA00004123"/>
    </source>
</evidence>
<dbReference type="OMA" id="NICLKTQ"/>
<dbReference type="HOGENOM" id="CLU_383603_0_0_1"/>
<dbReference type="eggNOG" id="ENOG502QTVR">
    <property type="taxonomic scope" value="Eukaryota"/>
</dbReference>
<dbReference type="PANTHER" id="PTHR47427:SF1">
    <property type="entry name" value="PROTEIN STE12"/>
    <property type="match status" value="1"/>
</dbReference>
<dbReference type="GO" id="GO:1990526">
    <property type="term" value="C:Ste12p-Dig1p-Dig2p complex"/>
    <property type="evidence" value="ECO:0007669"/>
    <property type="project" value="TreeGrafter"/>
</dbReference>
<evidence type="ECO:0000256" key="4">
    <source>
        <dbReference type="ARBA" id="ARBA00023242"/>
    </source>
</evidence>
<dbReference type="GeneID" id="11496779"/>
<dbReference type="GO" id="GO:0005634">
    <property type="term" value="C:nucleus"/>
    <property type="evidence" value="ECO:0007669"/>
    <property type="project" value="UniProtKB-SubCell"/>
</dbReference>
<proteinExistence type="inferred from homology"/>
<dbReference type="KEGG" id="ndi:NDAI_0C01830"/>
<keyword evidence="3" id="KW-0804">Transcription</keyword>
<reference evidence="7 8" key="1">
    <citation type="journal article" date="2011" name="Proc. Natl. Acad. Sci. U.S.A.">
        <title>Evolutionary erosion of yeast sex chromosomes by mating-type switching accidents.</title>
        <authorList>
            <person name="Gordon J.L."/>
            <person name="Armisen D."/>
            <person name="Proux-Wera E."/>
            <person name="Oheigeartaigh S.S."/>
            <person name="Byrne K.P."/>
            <person name="Wolfe K.H."/>
        </authorList>
    </citation>
    <scope>NUCLEOTIDE SEQUENCE [LARGE SCALE GENOMIC DNA]</scope>
    <source>
        <strain evidence="8">ATCC 10597 / BCRC 20456 / CBS 421 / NBRC 0211 / NRRL Y-12639</strain>
    </source>
</reference>
<protein>
    <submittedName>
        <fullName evidence="7">Uncharacterized protein</fullName>
    </submittedName>
</protein>
<evidence type="ECO:0000313" key="8">
    <source>
        <dbReference type="Proteomes" id="UP000000689"/>
    </source>
</evidence>
<feature type="compositionally biased region" description="Polar residues" evidence="6">
    <location>
        <begin position="656"/>
        <end position="672"/>
    </location>
</feature>
<comment type="subcellular location">
    <subcellularLocation>
        <location evidence="1">Nucleus</location>
    </subcellularLocation>
</comment>
<feature type="compositionally biased region" description="Basic and acidic residues" evidence="6">
    <location>
        <begin position="673"/>
        <end position="688"/>
    </location>
</feature>
<feature type="region of interest" description="Disordered" evidence="6">
    <location>
        <begin position="147"/>
        <end position="173"/>
    </location>
</feature>
<dbReference type="GO" id="GO:2000220">
    <property type="term" value="P:regulation of pseudohyphal growth"/>
    <property type="evidence" value="ECO:0007669"/>
    <property type="project" value="TreeGrafter"/>
</dbReference>
<keyword evidence="4" id="KW-0539">Nucleus</keyword>
<feature type="compositionally biased region" description="Acidic residues" evidence="6">
    <location>
        <begin position="689"/>
        <end position="705"/>
    </location>
</feature>
<dbReference type="InterPro" id="IPR003120">
    <property type="entry name" value="Ste12"/>
</dbReference>
<feature type="region of interest" description="Disordered" evidence="6">
    <location>
        <begin position="647"/>
        <end position="721"/>
    </location>
</feature>
<organism evidence="7 8">
    <name type="scientific">Naumovozyma dairenensis (strain ATCC 10597 / BCRC 20456 / CBS 421 / NBRC 0211 / NRRL Y-12639)</name>
    <name type="common">Saccharomyces dairenensis</name>
    <dbReference type="NCBI Taxonomy" id="1071378"/>
    <lineage>
        <taxon>Eukaryota</taxon>
        <taxon>Fungi</taxon>
        <taxon>Dikarya</taxon>
        <taxon>Ascomycota</taxon>
        <taxon>Saccharomycotina</taxon>
        <taxon>Saccharomycetes</taxon>
        <taxon>Saccharomycetales</taxon>
        <taxon>Saccharomycetaceae</taxon>
        <taxon>Naumovozyma</taxon>
    </lineage>
</organism>
<comment type="similarity">
    <text evidence="5">Belongs to the STE12 transcription factor family.</text>
</comment>
<gene>
    <name evidence="7" type="primary">NDAI0C01830</name>
    <name evidence="7" type="ordered locus">NDAI_0C01830</name>
</gene>
<evidence type="ECO:0000256" key="6">
    <source>
        <dbReference type="SAM" id="MobiDB-lite"/>
    </source>
</evidence>
<dbReference type="OrthoDB" id="1095242at2759"/>
<dbReference type="SMART" id="SM00424">
    <property type="entry name" value="STE"/>
    <property type="match status" value="1"/>
</dbReference>
<dbReference type="AlphaFoldDB" id="G0W7T3"/>
<dbReference type="STRING" id="1071378.G0W7T3"/>